<gene>
    <name evidence="2" type="ORF">EVAR_46425_1</name>
</gene>
<accession>A0A4C1XGI9</accession>
<reference evidence="2 3" key="1">
    <citation type="journal article" date="2019" name="Commun. Biol.">
        <title>The bagworm genome reveals a unique fibroin gene that provides high tensile strength.</title>
        <authorList>
            <person name="Kono N."/>
            <person name="Nakamura H."/>
            <person name="Ohtoshi R."/>
            <person name="Tomita M."/>
            <person name="Numata K."/>
            <person name="Arakawa K."/>
        </authorList>
    </citation>
    <scope>NUCLEOTIDE SEQUENCE [LARGE SCALE GENOMIC DNA]</scope>
</reference>
<comment type="caution">
    <text evidence="2">The sequence shown here is derived from an EMBL/GenBank/DDBJ whole genome shotgun (WGS) entry which is preliminary data.</text>
</comment>
<dbReference type="EMBL" id="BGZK01000817">
    <property type="protein sequence ID" value="GBP61564.1"/>
    <property type="molecule type" value="Genomic_DNA"/>
</dbReference>
<organism evidence="2 3">
    <name type="scientific">Eumeta variegata</name>
    <name type="common">Bagworm moth</name>
    <name type="synonym">Eumeta japonica</name>
    <dbReference type="NCBI Taxonomy" id="151549"/>
    <lineage>
        <taxon>Eukaryota</taxon>
        <taxon>Metazoa</taxon>
        <taxon>Ecdysozoa</taxon>
        <taxon>Arthropoda</taxon>
        <taxon>Hexapoda</taxon>
        <taxon>Insecta</taxon>
        <taxon>Pterygota</taxon>
        <taxon>Neoptera</taxon>
        <taxon>Endopterygota</taxon>
        <taxon>Lepidoptera</taxon>
        <taxon>Glossata</taxon>
        <taxon>Ditrysia</taxon>
        <taxon>Tineoidea</taxon>
        <taxon>Psychidae</taxon>
        <taxon>Oiketicinae</taxon>
        <taxon>Eumeta</taxon>
    </lineage>
</organism>
<name>A0A4C1XGI9_EUMVA</name>
<keyword evidence="3" id="KW-1185">Reference proteome</keyword>
<evidence type="ECO:0000256" key="1">
    <source>
        <dbReference type="SAM" id="MobiDB-lite"/>
    </source>
</evidence>
<dbReference type="Proteomes" id="UP000299102">
    <property type="component" value="Unassembled WGS sequence"/>
</dbReference>
<evidence type="ECO:0000313" key="3">
    <source>
        <dbReference type="Proteomes" id="UP000299102"/>
    </source>
</evidence>
<evidence type="ECO:0000313" key="2">
    <source>
        <dbReference type="EMBL" id="GBP61564.1"/>
    </source>
</evidence>
<protein>
    <recommendedName>
        <fullName evidence="4">Mariner Mos1 transposase</fullName>
    </recommendedName>
</protein>
<dbReference type="AlphaFoldDB" id="A0A4C1XGI9"/>
<feature type="region of interest" description="Disordered" evidence="1">
    <location>
        <begin position="217"/>
        <end position="245"/>
    </location>
</feature>
<proteinExistence type="predicted"/>
<evidence type="ECO:0008006" key="4">
    <source>
        <dbReference type="Google" id="ProtNLM"/>
    </source>
</evidence>
<sequence length="288" mass="33165">MDSSGLSFSPKKGFDVDFLQERPLGKSRHRPASIGIPAEKNIYLPTITEFVWHPIAHSLYPPEIAPSDYHLIRSLEIYLREKKIDNLSLQIEFLTSPKFWMQGMNNLSPIQARRVDSHRRPWTLTTLGKKRIADRRGLMEEWDDGGKASHRISHSLNETQERELLLHTRILCDRTDRQIAETYFQCANFIPPQSDETRRAHPTESFLRYARVALSPPSKRYQDEPPGAEALVRTDGSRRRPPSASANYYGRALRPQSLIWVITIFRLKLAPESGLCLSRAFKVKDFGN</sequence>